<dbReference type="Proteomes" id="UP000567179">
    <property type="component" value="Unassembled WGS sequence"/>
</dbReference>
<accession>A0A8H5BAD8</accession>
<evidence type="ECO:0000313" key="2">
    <source>
        <dbReference type="EMBL" id="KAF5319700.1"/>
    </source>
</evidence>
<proteinExistence type="predicted"/>
<organism evidence="2 3">
    <name type="scientific">Psilocybe cf. subviscida</name>
    <dbReference type="NCBI Taxonomy" id="2480587"/>
    <lineage>
        <taxon>Eukaryota</taxon>
        <taxon>Fungi</taxon>
        <taxon>Dikarya</taxon>
        <taxon>Basidiomycota</taxon>
        <taxon>Agaricomycotina</taxon>
        <taxon>Agaricomycetes</taxon>
        <taxon>Agaricomycetidae</taxon>
        <taxon>Agaricales</taxon>
        <taxon>Agaricineae</taxon>
        <taxon>Strophariaceae</taxon>
        <taxon>Psilocybe</taxon>
    </lineage>
</organism>
<protein>
    <submittedName>
        <fullName evidence="2">Uncharacterized protein</fullName>
    </submittedName>
</protein>
<feature type="region of interest" description="Disordered" evidence="1">
    <location>
        <begin position="1"/>
        <end position="31"/>
    </location>
</feature>
<evidence type="ECO:0000313" key="3">
    <source>
        <dbReference type="Proteomes" id="UP000567179"/>
    </source>
</evidence>
<evidence type="ECO:0000256" key="1">
    <source>
        <dbReference type="SAM" id="MobiDB-lite"/>
    </source>
</evidence>
<name>A0A8H5BAD8_9AGAR</name>
<sequence length="97" mass="10549">MPVEAVAPLNLDNGVEDSQLDSGPSDMSSENELIGGKWLELVFLGVPIDAKETALMRDSYQLMYRIWKVVAADSNGSACDWDSSARPLATATIWDTT</sequence>
<comment type="caution">
    <text evidence="2">The sequence shown here is derived from an EMBL/GenBank/DDBJ whole genome shotgun (WGS) entry which is preliminary data.</text>
</comment>
<gene>
    <name evidence="2" type="ORF">D9619_008664</name>
</gene>
<keyword evidence="3" id="KW-1185">Reference proteome</keyword>
<reference evidence="2 3" key="1">
    <citation type="journal article" date="2020" name="ISME J.">
        <title>Uncovering the hidden diversity of litter-decomposition mechanisms in mushroom-forming fungi.</title>
        <authorList>
            <person name="Floudas D."/>
            <person name="Bentzer J."/>
            <person name="Ahren D."/>
            <person name="Johansson T."/>
            <person name="Persson P."/>
            <person name="Tunlid A."/>
        </authorList>
    </citation>
    <scope>NUCLEOTIDE SEQUENCE [LARGE SCALE GENOMIC DNA]</scope>
    <source>
        <strain evidence="2 3">CBS 101986</strain>
    </source>
</reference>
<dbReference type="AlphaFoldDB" id="A0A8H5BAD8"/>
<feature type="compositionally biased region" description="Polar residues" evidence="1">
    <location>
        <begin position="20"/>
        <end position="31"/>
    </location>
</feature>
<dbReference type="EMBL" id="JAACJJ010000029">
    <property type="protein sequence ID" value="KAF5319700.1"/>
    <property type="molecule type" value="Genomic_DNA"/>
</dbReference>